<accession>A0A1M6G4H8</accession>
<protein>
    <recommendedName>
        <fullName evidence="4">Malonyl CoA-acyl carrier protein transacylase</fullName>
        <ecNumber evidence="4">2.3.1.39</ecNumber>
    </recommendedName>
</protein>
<comment type="catalytic activity">
    <reaction evidence="3 4">
        <text>holo-[ACP] + malonyl-CoA = malonyl-[ACP] + CoA</text>
        <dbReference type="Rhea" id="RHEA:41792"/>
        <dbReference type="Rhea" id="RHEA-COMP:9623"/>
        <dbReference type="Rhea" id="RHEA-COMP:9685"/>
        <dbReference type="ChEBI" id="CHEBI:57287"/>
        <dbReference type="ChEBI" id="CHEBI:57384"/>
        <dbReference type="ChEBI" id="CHEBI:64479"/>
        <dbReference type="ChEBI" id="CHEBI:78449"/>
        <dbReference type="EC" id="2.3.1.39"/>
    </reaction>
</comment>
<evidence type="ECO:0000259" key="6">
    <source>
        <dbReference type="SMART" id="SM00827"/>
    </source>
</evidence>
<comment type="similarity">
    <text evidence="4">Belongs to the fabD family.</text>
</comment>
<dbReference type="FunFam" id="3.30.70.250:FF:000001">
    <property type="entry name" value="Malonyl CoA-acyl carrier protein transacylase"/>
    <property type="match status" value="1"/>
</dbReference>
<dbReference type="GO" id="GO:0006633">
    <property type="term" value="P:fatty acid biosynthetic process"/>
    <property type="evidence" value="ECO:0007669"/>
    <property type="project" value="TreeGrafter"/>
</dbReference>
<evidence type="ECO:0000256" key="4">
    <source>
        <dbReference type="PIRNR" id="PIRNR000446"/>
    </source>
</evidence>
<dbReference type="STRING" id="1122184.SAMN02745176_02226"/>
<keyword evidence="1 4" id="KW-0808">Transferase</keyword>
<evidence type="ECO:0000256" key="3">
    <source>
        <dbReference type="ARBA" id="ARBA00048462"/>
    </source>
</evidence>
<dbReference type="Gene3D" id="3.30.70.250">
    <property type="entry name" value="Malonyl-CoA ACP transacylase, ACP-binding"/>
    <property type="match status" value="1"/>
</dbReference>
<dbReference type="SUPFAM" id="SSF55048">
    <property type="entry name" value="Probable ACP-binding domain of malonyl-CoA ACP transacylase"/>
    <property type="match status" value="1"/>
</dbReference>
<evidence type="ECO:0000313" key="8">
    <source>
        <dbReference type="Proteomes" id="UP000184442"/>
    </source>
</evidence>
<dbReference type="PANTHER" id="PTHR42681">
    <property type="entry name" value="MALONYL-COA-ACYL CARRIER PROTEIN TRANSACYLASE, MITOCHONDRIAL"/>
    <property type="match status" value="1"/>
</dbReference>
<feature type="domain" description="Malonyl-CoA:ACP transacylase (MAT)" evidence="6">
    <location>
        <begin position="10"/>
        <end position="316"/>
    </location>
</feature>
<evidence type="ECO:0000313" key="7">
    <source>
        <dbReference type="EMBL" id="SHJ04915.1"/>
    </source>
</evidence>
<feature type="active site" evidence="5">
    <location>
        <position position="94"/>
    </location>
</feature>
<dbReference type="GO" id="GO:0004314">
    <property type="term" value="F:[acyl-carrier-protein] S-malonyltransferase activity"/>
    <property type="evidence" value="ECO:0007669"/>
    <property type="project" value="UniProtKB-EC"/>
</dbReference>
<dbReference type="InterPro" id="IPR016036">
    <property type="entry name" value="Malonyl_transacylase_ACP-bd"/>
</dbReference>
<reference evidence="7 8" key="1">
    <citation type="submission" date="2016-11" db="EMBL/GenBank/DDBJ databases">
        <authorList>
            <person name="Jaros S."/>
            <person name="Januszkiewicz K."/>
            <person name="Wedrychowicz H."/>
        </authorList>
    </citation>
    <scope>NUCLEOTIDE SEQUENCE [LARGE SCALE GENOMIC DNA]</scope>
    <source>
        <strain evidence="7 8">DSM 19022</strain>
    </source>
</reference>
<dbReference type="InterPro" id="IPR004410">
    <property type="entry name" value="Malonyl_CoA-ACP_transAc_FabD"/>
</dbReference>
<dbReference type="PANTHER" id="PTHR42681:SF1">
    <property type="entry name" value="MALONYL-COA-ACYL CARRIER PROTEIN TRANSACYLASE, MITOCHONDRIAL"/>
    <property type="match status" value="1"/>
</dbReference>
<sequence length="319" mass="34998">MKHLIKIACIFPGQGAQYVGMGKEVANNFKEAMDIFDKASDILGIDMKRLCFEGDEEELKKTENTQPSILTTSVALLEILKLKGVEPAMVAGLSLGEYSALVASKAISFEDAVAVVKKRGKFMQEAVPEGVGSMAAVMGVDRTEINDCLRMASGYGVVETANYNCPRQVVISGHTRAVEIACSLLKERGAKKVKILPVSAPFHSSLLKSAGEKLSEELDKIRFNDMDIPVISNVNAQIIKDKYEIKKLLVEQVSSSVLWEDSVRNMIEQGVDTFIEVGPGKSLSAFVKKIDKNVSVYNVEDLESLNNTIECIRERLECN</sequence>
<dbReference type="Gene3D" id="3.40.366.10">
    <property type="entry name" value="Malonyl-Coenzyme A Acyl Carrier Protein, domain 2"/>
    <property type="match status" value="1"/>
</dbReference>
<dbReference type="InterPro" id="IPR014043">
    <property type="entry name" value="Acyl_transferase_dom"/>
</dbReference>
<name>A0A1M6G4H8_9FIRM</name>
<dbReference type="InterPro" id="IPR050858">
    <property type="entry name" value="Mal-CoA-ACP_Trans/PKS_FabD"/>
</dbReference>
<evidence type="ECO:0000256" key="5">
    <source>
        <dbReference type="PIRSR" id="PIRSR000446-1"/>
    </source>
</evidence>
<proteinExistence type="inferred from homology"/>
<dbReference type="Proteomes" id="UP000184442">
    <property type="component" value="Unassembled WGS sequence"/>
</dbReference>
<dbReference type="PIRSF" id="PIRSF000446">
    <property type="entry name" value="Mct"/>
    <property type="match status" value="1"/>
</dbReference>
<dbReference type="Pfam" id="PF00698">
    <property type="entry name" value="Acyl_transf_1"/>
    <property type="match status" value="1"/>
</dbReference>
<dbReference type="AlphaFoldDB" id="A0A1M6G4H8"/>
<keyword evidence="2 4" id="KW-0012">Acyltransferase</keyword>
<dbReference type="NCBIfam" id="TIGR00128">
    <property type="entry name" value="fabD"/>
    <property type="match status" value="1"/>
</dbReference>
<organism evidence="7 8">
    <name type="scientific">Lutispora thermophila DSM 19022</name>
    <dbReference type="NCBI Taxonomy" id="1122184"/>
    <lineage>
        <taxon>Bacteria</taxon>
        <taxon>Bacillati</taxon>
        <taxon>Bacillota</taxon>
        <taxon>Clostridia</taxon>
        <taxon>Lutisporales</taxon>
        <taxon>Lutisporaceae</taxon>
        <taxon>Lutispora</taxon>
    </lineage>
</organism>
<keyword evidence="8" id="KW-1185">Reference proteome</keyword>
<dbReference type="InterPro" id="IPR016035">
    <property type="entry name" value="Acyl_Trfase/lysoPLipase"/>
</dbReference>
<dbReference type="EC" id="2.3.1.39" evidence="4"/>
<evidence type="ECO:0000256" key="1">
    <source>
        <dbReference type="ARBA" id="ARBA00022679"/>
    </source>
</evidence>
<dbReference type="SMART" id="SM00827">
    <property type="entry name" value="PKS_AT"/>
    <property type="match status" value="1"/>
</dbReference>
<dbReference type="SUPFAM" id="SSF52151">
    <property type="entry name" value="FabD/lysophospholipase-like"/>
    <property type="match status" value="1"/>
</dbReference>
<dbReference type="InterPro" id="IPR024925">
    <property type="entry name" value="Malonyl_CoA-ACP_transAc"/>
</dbReference>
<dbReference type="GO" id="GO:0005829">
    <property type="term" value="C:cytosol"/>
    <property type="evidence" value="ECO:0007669"/>
    <property type="project" value="TreeGrafter"/>
</dbReference>
<dbReference type="InterPro" id="IPR001227">
    <property type="entry name" value="Ac_transferase_dom_sf"/>
</dbReference>
<gene>
    <name evidence="7" type="ORF">SAMN02745176_02226</name>
</gene>
<evidence type="ECO:0000256" key="2">
    <source>
        <dbReference type="ARBA" id="ARBA00023315"/>
    </source>
</evidence>
<feature type="active site" evidence="5">
    <location>
        <position position="203"/>
    </location>
</feature>
<dbReference type="EMBL" id="FQZS01000014">
    <property type="protein sequence ID" value="SHJ04915.1"/>
    <property type="molecule type" value="Genomic_DNA"/>
</dbReference>